<keyword evidence="1" id="KW-0472">Membrane</keyword>
<protein>
    <submittedName>
        <fullName evidence="2">Uncharacterized protein</fullName>
    </submittedName>
</protein>
<keyword evidence="3" id="KW-1185">Reference proteome</keyword>
<proteinExistence type="predicted"/>
<organism evidence="2 3">
    <name type="scientific">Ridgeia piscesae</name>
    <name type="common">Tubeworm</name>
    <dbReference type="NCBI Taxonomy" id="27915"/>
    <lineage>
        <taxon>Eukaryota</taxon>
        <taxon>Metazoa</taxon>
        <taxon>Spiralia</taxon>
        <taxon>Lophotrochozoa</taxon>
        <taxon>Annelida</taxon>
        <taxon>Polychaeta</taxon>
        <taxon>Sedentaria</taxon>
        <taxon>Canalipalpata</taxon>
        <taxon>Sabellida</taxon>
        <taxon>Siboglinidae</taxon>
        <taxon>Ridgeia</taxon>
    </lineage>
</organism>
<dbReference type="EMBL" id="JAODUO010000763">
    <property type="protein sequence ID" value="KAK2174950.1"/>
    <property type="molecule type" value="Genomic_DNA"/>
</dbReference>
<dbReference type="AlphaFoldDB" id="A0AAD9KPD2"/>
<comment type="caution">
    <text evidence="2">The sequence shown here is derived from an EMBL/GenBank/DDBJ whole genome shotgun (WGS) entry which is preliminary data.</text>
</comment>
<evidence type="ECO:0000313" key="2">
    <source>
        <dbReference type="EMBL" id="KAK2174950.1"/>
    </source>
</evidence>
<reference evidence="2" key="1">
    <citation type="journal article" date="2023" name="Mol. Biol. Evol.">
        <title>Third-Generation Sequencing Reveals the Adaptive Role of the Epigenome in Three Deep-Sea Polychaetes.</title>
        <authorList>
            <person name="Perez M."/>
            <person name="Aroh O."/>
            <person name="Sun Y."/>
            <person name="Lan Y."/>
            <person name="Juniper S.K."/>
            <person name="Young C.R."/>
            <person name="Angers B."/>
            <person name="Qian P.Y."/>
        </authorList>
    </citation>
    <scope>NUCLEOTIDE SEQUENCE</scope>
    <source>
        <strain evidence="2">R07B-5</strain>
    </source>
</reference>
<accession>A0AAD9KPD2</accession>
<dbReference type="Proteomes" id="UP001209878">
    <property type="component" value="Unassembled WGS sequence"/>
</dbReference>
<sequence length="103" mass="11715">MIMFREMINTNNSSVSSTQDSQLHLKADVTLGCPQLCRITRNEHLTAENDTNTVLHTEMLTLCTLEDSVQRLKKSQTFTWLLIAILHFLNAIHLASVSSLRYP</sequence>
<keyword evidence="1" id="KW-1133">Transmembrane helix</keyword>
<evidence type="ECO:0000313" key="3">
    <source>
        <dbReference type="Proteomes" id="UP001209878"/>
    </source>
</evidence>
<name>A0AAD9KPD2_RIDPI</name>
<feature type="transmembrane region" description="Helical" evidence="1">
    <location>
        <begin position="78"/>
        <end position="100"/>
    </location>
</feature>
<gene>
    <name evidence="2" type="ORF">NP493_759g01044</name>
</gene>
<keyword evidence="1" id="KW-0812">Transmembrane</keyword>
<evidence type="ECO:0000256" key="1">
    <source>
        <dbReference type="SAM" id="Phobius"/>
    </source>
</evidence>